<organism evidence="2 3">
    <name type="scientific">Saccharomonospora piscinae</name>
    <dbReference type="NCBI Taxonomy" id="687388"/>
    <lineage>
        <taxon>Bacteria</taxon>
        <taxon>Bacillati</taxon>
        <taxon>Actinomycetota</taxon>
        <taxon>Actinomycetes</taxon>
        <taxon>Pseudonocardiales</taxon>
        <taxon>Pseudonocardiaceae</taxon>
        <taxon>Saccharomonospora</taxon>
    </lineage>
</organism>
<reference evidence="2 3" key="1">
    <citation type="submission" date="2017-02" db="EMBL/GenBank/DDBJ databases">
        <title>Draft genome of Saccharomonospora sp. 154.</title>
        <authorList>
            <person name="Alonso-Carmona G.S."/>
            <person name="De La Haba R."/>
            <person name="Vera-Gargallo B."/>
            <person name="Sandoval-Trujillo A.H."/>
            <person name="Ramirez-Duran N."/>
            <person name="Ventosa A."/>
        </authorList>
    </citation>
    <scope>NUCLEOTIDE SEQUENCE [LARGE SCALE GENOMIC DNA]</scope>
    <source>
        <strain evidence="2 3">LRS4.154</strain>
    </source>
</reference>
<feature type="compositionally biased region" description="Gly residues" evidence="1">
    <location>
        <begin position="434"/>
        <end position="458"/>
    </location>
</feature>
<evidence type="ECO:0000313" key="2">
    <source>
        <dbReference type="EMBL" id="OQO91234.1"/>
    </source>
</evidence>
<feature type="compositionally biased region" description="Low complexity" evidence="1">
    <location>
        <begin position="414"/>
        <end position="433"/>
    </location>
</feature>
<accession>A0A1V9A2R6</accession>
<evidence type="ECO:0000256" key="1">
    <source>
        <dbReference type="SAM" id="MobiDB-lite"/>
    </source>
</evidence>
<proteinExistence type="predicted"/>
<dbReference type="EMBL" id="MWIH01000006">
    <property type="protein sequence ID" value="OQO91234.1"/>
    <property type="molecule type" value="Genomic_DNA"/>
</dbReference>
<feature type="region of interest" description="Disordered" evidence="1">
    <location>
        <begin position="239"/>
        <end position="491"/>
    </location>
</feature>
<gene>
    <name evidence="2" type="ORF">B1813_15040</name>
</gene>
<feature type="compositionally biased region" description="Low complexity" evidence="1">
    <location>
        <begin position="308"/>
        <end position="333"/>
    </location>
</feature>
<evidence type="ECO:0008006" key="4">
    <source>
        <dbReference type="Google" id="ProtNLM"/>
    </source>
</evidence>
<dbReference type="InterPro" id="IPR038332">
    <property type="entry name" value="PPE_sf"/>
</dbReference>
<dbReference type="Gene3D" id="1.20.1260.20">
    <property type="entry name" value="PPE superfamily"/>
    <property type="match status" value="1"/>
</dbReference>
<protein>
    <recommendedName>
        <fullName evidence="4">PPE family protein</fullName>
    </recommendedName>
</protein>
<feature type="compositionally biased region" description="Gly residues" evidence="1">
    <location>
        <begin position="357"/>
        <end position="413"/>
    </location>
</feature>
<keyword evidence="3" id="KW-1185">Reference proteome</keyword>
<dbReference type="AlphaFoldDB" id="A0A1V9A2R6"/>
<dbReference type="Proteomes" id="UP000192591">
    <property type="component" value="Unassembled WGS sequence"/>
</dbReference>
<dbReference type="STRING" id="1962155.B1813_15040"/>
<comment type="caution">
    <text evidence="2">The sequence shown here is derived from an EMBL/GenBank/DDBJ whole genome shotgun (WGS) entry which is preliminary data.</text>
</comment>
<feature type="compositionally biased region" description="Gly residues" evidence="1">
    <location>
        <begin position="281"/>
        <end position="307"/>
    </location>
</feature>
<sequence>MDSGHVPPELSDQQIKQLPPSTIDSYIIARESAGDIGIFSRVNALLTAGAESDAISEELRRDLSSQNIEYRDGLPPSDGNYAAIDHQKLKTDIEPIKAEGITVYSDGYHKLHQLFQELSDRLKQDVTKSQQEWEGGAADSAHGYFSGLSTWADGNSHNARMASDIVNGEAEAATRAKNSMPEPIPFSMDQEMKNWGSNPFSIHEEITKTIEKQAQSRQAHDEAVQVMAQYDADLQDAGNKQPVFAEPPKFSSSGGAGGPDMPSANVISIPGGDAGTSASGFAGGVGGSPTGPAGGGAISTSPGGGAGSSSPPLAGGPSTGAGAAPPVGTAPSGFQPGQRPPATRPGNRPGSGPNQFGPGGGPMPVGGMPPGGGQFGPGGGPGTAGRMSGGFGPGGGAGAGAGGAAGPGAGAGTGAKAMGGPAAAAGPGAAAPGAGSGARGGMGGAPMGGAGGKGGQGGEDSDHQRPTFLVEADPDEVFGTSERTAPPVIGA</sequence>
<evidence type="ECO:0000313" key="3">
    <source>
        <dbReference type="Proteomes" id="UP000192591"/>
    </source>
</evidence>
<name>A0A1V9A2R6_SACPI</name>